<proteinExistence type="predicted"/>
<protein>
    <recommendedName>
        <fullName evidence="3">Helicase BlpT</fullName>
    </recommendedName>
</protein>
<name>A0A3R9HZG4_STROR</name>
<sequence length="146" mass="16917">MTIKDLKLKKEIKVIDWQYQKTVARNKTSTQIKGGILMTDTEPIKRAQILITELNKAYQACKQATADDVRFQEQLNNILRFLSKAETMDNRFLIELEKFYQTSSLLMGLSALNPDAPTRAAWRAYDRFHFDQVKTKLSLYGPTIIL</sequence>
<dbReference type="Proteomes" id="UP000267593">
    <property type="component" value="Unassembled WGS sequence"/>
</dbReference>
<organism evidence="1 2">
    <name type="scientific">Streptococcus oralis</name>
    <dbReference type="NCBI Taxonomy" id="1303"/>
    <lineage>
        <taxon>Bacteria</taxon>
        <taxon>Bacillati</taxon>
        <taxon>Bacillota</taxon>
        <taxon>Bacilli</taxon>
        <taxon>Lactobacillales</taxon>
        <taxon>Streptococcaceae</taxon>
        <taxon>Streptococcus</taxon>
    </lineage>
</organism>
<comment type="caution">
    <text evidence="1">The sequence shown here is derived from an EMBL/GenBank/DDBJ whole genome shotgun (WGS) entry which is preliminary data.</text>
</comment>
<dbReference type="AlphaFoldDB" id="A0A3R9HZG4"/>
<gene>
    <name evidence="1" type="ORF">D8863_09035</name>
</gene>
<evidence type="ECO:0000313" key="2">
    <source>
        <dbReference type="Proteomes" id="UP000267593"/>
    </source>
</evidence>
<accession>A0A3R9HZG4</accession>
<reference evidence="1 2" key="1">
    <citation type="submission" date="2018-11" db="EMBL/GenBank/DDBJ databases">
        <title>Species Designations Belie Phenotypic and Genotypic Heterogeneity in Oral Streptococci.</title>
        <authorList>
            <person name="Velsko I."/>
        </authorList>
    </citation>
    <scope>NUCLEOTIDE SEQUENCE [LARGE SCALE GENOMIC DNA]</scope>
    <source>
        <strain evidence="1 2">BCC63</strain>
    </source>
</reference>
<evidence type="ECO:0000313" key="1">
    <source>
        <dbReference type="EMBL" id="RSI64930.1"/>
    </source>
</evidence>
<evidence type="ECO:0008006" key="3">
    <source>
        <dbReference type="Google" id="ProtNLM"/>
    </source>
</evidence>
<dbReference type="EMBL" id="RJNJ01000012">
    <property type="protein sequence ID" value="RSI64930.1"/>
    <property type="molecule type" value="Genomic_DNA"/>
</dbReference>